<dbReference type="AlphaFoldDB" id="A0AAE0YE10"/>
<dbReference type="EMBL" id="JAWDGP010006413">
    <property type="protein sequence ID" value="KAK3741602.1"/>
    <property type="molecule type" value="Genomic_DNA"/>
</dbReference>
<reference evidence="2" key="1">
    <citation type="journal article" date="2023" name="G3 (Bethesda)">
        <title>A reference genome for the long-term kleptoplast-retaining sea slug Elysia crispata morphotype clarki.</title>
        <authorList>
            <person name="Eastman K.E."/>
            <person name="Pendleton A.L."/>
            <person name="Shaikh M.A."/>
            <person name="Suttiyut T."/>
            <person name="Ogas R."/>
            <person name="Tomko P."/>
            <person name="Gavelis G."/>
            <person name="Widhalm J.R."/>
            <person name="Wisecaver J.H."/>
        </authorList>
    </citation>
    <scope>NUCLEOTIDE SEQUENCE</scope>
    <source>
        <strain evidence="2">ECLA1</strain>
    </source>
</reference>
<name>A0AAE0YE10_9GAST</name>
<evidence type="ECO:0000313" key="2">
    <source>
        <dbReference type="EMBL" id="KAK3741602.1"/>
    </source>
</evidence>
<evidence type="ECO:0000256" key="1">
    <source>
        <dbReference type="SAM" id="MobiDB-lite"/>
    </source>
</evidence>
<gene>
    <name evidence="2" type="ORF">RRG08_050166</name>
</gene>
<sequence length="353" mass="38508">MHQKAGQHCFLCYLCGGGGVSTQGAEADGNGSGPQCLGHRSLISRGVQTPYVVLKLSSNDVSQYYVSVFITRNCPNLRPQKNNEASLEGRRCVPCMRSSDFTVEGRHNLTDYRRGLKLSPQSGAALLTVRVARATSLSVRALCAITSFKSVRISALGRRGRSSGWPRSILSNSVRVGRGSGVPRPQWGHQSAISGGDQGEGDQGSSRNTAKKARRVDHMQGHPSEMTRVPSSSGTARQKLPSPRLDVPSCDVVCSHVSLDFIMPFATATHPGHWWCKLSPTPRDDHVMLNFRSQLRPLIRDPGGVNCRPHQETCWFVDSRLITASIFVTVDTNDDIDAFLLLLPSSLYLVLSL</sequence>
<protein>
    <submittedName>
        <fullName evidence="2">Uncharacterized protein</fullName>
    </submittedName>
</protein>
<keyword evidence="3" id="KW-1185">Reference proteome</keyword>
<organism evidence="2 3">
    <name type="scientific">Elysia crispata</name>
    <name type="common">lettuce slug</name>
    <dbReference type="NCBI Taxonomy" id="231223"/>
    <lineage>
        <taxon>Eukaryota</taxon>
        <taxon>Metazoa</taxon>
        <taxon>Spiralia</taxon>
        <taxon>Lophotrochozoa</taxon>
        <taxon>Mollusca</taxon>
        <taxon>Gastropoda</taxon>
        <taxon>Heterobranchia</taxon>
        <taxon>Euthyneura</taxon>
        <taxon>Panpulmonata</taxon>
        <taxon>Sacoglossa</taxon>
        <taxon>Placobranchoidea</taxon>
        <taxon>Plakobranchidae</taxon>
        <taxon>Elysia</taxon>
    </lineage>
</organism>
<comment type="caution">
    <text evidence="2">The sequence shown here is derived from an EMBL/GenBank/DDBJ whole genome shotgun (WGS) entry which is preliminary data.</text>
</comment>
<proteinExistence type="predicted"/>
<feature type="region of interest" description="Disordered" evidence="1">
    <location>
        <begin position="159"/>
        <end position="244"/>
    </location>
</feature>
<dbReference type="Proteomes" id="UP001283361">
    <property type="component" value="Unassembled WGS sequence"/>
</dbReference>
<accession>A0AAE0YE10</accession>
<evidence type="ECO:0000313" key="3">
    <source>
        <dbReference type="Proteomes" id="UP001283361"/>
    </source>
</evidence>